<dbReference type="OrthoDB" id="5872779at2759"/>
<dbReference type="EMBL" id="BMAV01007791">
    <property type="protein sequence ID" value="GFY50910.1"/>
    <property type="molecule type" value="Genomic_DNA"/>
</dbReference>
<name>A0A8X7C0M0_9ARAC</name>
<protein>
    <submittedName>
        <fullName evidence="1">Uncharacterized protein</fullName>
    </submittedName>
</protein>
<evidence type="ECO:0000313" key="1">
    <source>
        <dbReference type="EMBL" id="GFY50910.1"/>
    </source>
</evidence>
<dbReference type="InterPro" id="IPR008042">
    <property type="entry name" value="Retrotrans_Pao"/>
</dbReference>
<organism evidence="1 2">
    <name type="scientific">Trichonephila inaurata madagascariensis</name>
    <dbReference type="NCBI Taxonomy" id="2747483"/>
    <lineage>
        <taxon>Eukaryota</taxon>
        <taxon>Metazoa</taxon>
        <taxon>Ecdysozoa</taxon>
        <taxon>Arthropoda</taxon>
        <taxon>Chelicerata</taxon>
        <taxon>Arachnida</taxon>
        <taxon>Araneae</taxon>
        <taxon>Araneomorphae</taxon>
        <taxon>Entelegynae</taxon>
        <taxon>Araneoidea</taxon>
        <taxon>Nephilidae</taxon>
        <taxon>Trichonephila</taxon>
        <taxon>Trichonephila inaurata</taxon>
    </lineage>
</organism>
<evidence type="ECO:0000313" key="2">
    <source>
        <dbReference type="Proteomes" id="UP000886998"/>
    </source>
</evidence>
<sequence length="91" mass="9997">MRGKIAYAACVFLRCEENSTTCQLIRARCGIAPMKSLSFPETGTPCMQYGTRLSQSVSSDINGKKFAKIFGQDSADAFILDKRRKPGPLCL</sequence>
<gene>
    <name evidence="1" type="ORF">TNIN_235431</name>
</gene>
<dbReference type="Proteomes" id="UP000886998">
    <property type="component" value="Unassembled WGS sequence"/>
</dbReference>
<keyword evidence="2" id="KW-1185">Reference proteome</keyword>
<reference evidence="1" key="1">
    <citation type="submission" date="2020-08" db="EMBL/GenBank/DDBJ databases">
        <title>Multicomponent nature underlies the extraordinary mechanical properties of spider dragline silk.</title>
        <authorList>
            <person name="Kono N."/>
            <person name="Nakamura H."/>
            <person name="Mori M."/>
            <person name="Yoshida Y."/>
            <person name="Ohtoshi R."/>
            <person name="Malay A.D."/>
            <person name="Moran D.A.P."/>
            <person name="Tomita M."/>
            <person name="Numata K."/>
            <person name="Arakawa K."/>
        </authorList>
    </citation>
    <scope>NUCLEOTIDE SEQUENCE</scope>
</reference>
<accession>A0A8X7C0M0</accession>
<comment type="caution">
    <text evidence="1">The sequence shown here is derived from an EMBL/GenBank/DDBJ whole genome shotgun (WGS) entry which is preliminary data.</text>
</comment>
<dbReference type="AlphaFoldDB" id="A0A8X7C0M0"/>
<dbReference type="Pfam" id="PF05380">
    <property type="entry name" value="Peptidase_A17"/>
    <property type="match status" value="1"/>
</dbReference>
<proteinExistence type="predicted"/>